<dbReference type="Proteomes" id="UP000294335">
    <property type="component" value="Unassembled WGS sequence"/>
</dbReference>
<dbReference type="EMBL" id="OPYN01000068">
    <property type="protein sequence ID" value="SPO59678.1"/>
    <property type="molecule type" value="Genomic_DNA"/>
</dbReference>
<evidence type="ECO:0000313" key="2">
    <source>
        <dbReference type="Proteomes" id="UP000294335"/>
    </source>
</evidence>
<keyword evidence="2" id="KW-1185">Reference proteome</keyword>
<dbReference type="AlphaFoldDB" id="A0AAQ1SSF8"/>
<reference evidence="1 2" key="1">
    <citation type="submission" date="2018-02" db="EMBL/GenBank/DDBJ databases">
        <authorList>
            <person name="Dubost A."/>
        </authorList>
    </citation>
    <scope>NUCLEOTIDE SEQUENCE [LARGE SCALE GENOMIC DNA]</scope>
    <source>
        <strain evidence="2">JV551A3</strain>
    </source>
</reference>
<proteinExistence type="predicted"/>
<name>A0AAQ1SSF8_9PSED</name>
<gene>
    <name evidence="1" type="ORF">JV551A3_V1_680001</name>
</gene>
<organism evidence="1 2">
    <name type="scientific">Pseudomonas inefficax</name>
    <dbReference type="NCBI Taxonomy" id="2078786"/>
    <lineage>
        <taxon>Bacteria</taxon>
        <taxon>Pseudomonadati</taxon>
        <taxon>Pseudomonadota</taxon>
        <taxon>Gammaproteobacteria</taxon>
        <taxon>Pseudomonadales</taxon>
        <taxon>Pseudomonadaceae</taxon>
        <taxon>Pseudomonas</taxon>
    </lineage>
</organism>
<protein>
    <submittedName>
        <fullName evidence="1">Uncharacterized protein</fullName>
    </submittedName>
</protein>
<comment type="caution">
    <text evidence="1">The sequence shown here is derived from an EMBL/GenBank/DDBJ whole genome shotgun (WGS) entry which is preliminary data.</text>
</comment>
<evidence type="ECO:0000313" key="1">
    <source>
        <dbReference type="EMBL" id="SPO59678.1"/>
    </source>
</evidence>
<sequence length="103" mass="10540">MVQGKEGLRTAGEGFALQSPASQLPQVLHMARGNCLGYLFKPALALVGAALCRDGPRSGPGNLCCEAENLGPLRAPSRHKAAPTGICTWLEAGVVEVGATGLS</sequence>
<accession>A0AAQ1SSF8</accession>